<dbReference type="STRING" id="1194695.A0A5D3CEV1"/>
<dbReference type="InterPro" id="IPR019083">
    <property type="entry name" value="SAM_Ribosomal_mS41"/>
</dbReference>
<proteinExistence type="predicted"/>
<dbReference type="AlphaFoldDB" id="A0A5D3CEV1"/>
<dbReference type="Proteomes" id="UP000321393">
    <property type="component" value="Unassembled WGS sequence"/>
</dbReference>
<dbReference type="SMART" id="SM01238">
    <property type="entry name" value="IGR"/>
    <property type="match status" value="1"/>
</dbReference>
<dbReference type="EMBL" id="SSTD01011206">
    <property type="protein sequence ID" value="TYK10301.1"/>
    <property type="molecule type" value="Genomic_DNA"/>
</dbReference>
<dbReference type="PANTHER" id="PTHR34955:SF2">
    <property type="entry name" value="IGR MOTIF PROTEIN"/>
    <property type="match status" value="1"/>
</dbReference>
<dbReference type="Pfam" id="PF09597">
    <property type="entry name" value="SAM_Ribosomal_mS41"/>
    <property type="match status" value="1"/>
</dbReference>
<organism evidence="3 5">
    <name type="scientific">Cucumis melo var. makuwa</name>
    <name type="common">Oriental melon</name>
    <dbReference type="NCBI Taxonomy" id="1194695"/>
    <lineage>
        <taxon>Eukaryota</taxon>
        <taxon>Viridiplantae</taxon>
        <taxon>Streptophyta</taxon>
        <taxon>Embryophyta</taxon>
        <taxon>Tracheophyta</taxon>
        <taxon>Spermatophyta</taxon>
        <taxon>Magnoliopsida</taxon>
        <taxon>eudicotyledons</taxon>
        <taxon>Gunneridae</taxon>
        <taxon>Pentapetalae</taxon>
        <taxon>rosids</taxon>
        <taxon>fabids</taxon>
        <taxon>Cucurbitales</taxon>
        <taxon>Cucurbitaceae</taxon>
        <taxon>Benincaseae</taxon>
        <taxon>Cucumis</taxon>
    </lineage>
</organism>
<dbReference type="OrthoDB" id="18595at2759"/>
<feature type="domain" description="Small ribosomal subunit protein mS41 SAM" evidence="1">
    <location>
        <begin position="19"/>
        <end position="79"/>
    </location>
</feature>
<protein>
    <submittedName>
        <fullName evidence="3">IGR motif protein</fullName>
    </submittedName>
</protein>
<evidence type="ECO:0000313" key="4">
    <source>
        <dbReference type="Proteomes" id="UP000321393"/>
    </source>
</evidence>
<evidence type="ECO:0000313" key="5">
    <source>
        <dbReference type="Proteomes" id="UP000321947"/>
    </source>
</evidence>
<dbReference type="Proteomes" id="UP000321947">
    <property type="component" value="Unassembled WGS sequence"/>
</dbReference>
<evidence type="ECO:0000313" key="3">
    <source>
        <dbReference type="EMBL" id="TYK10301.1"/>
    </source>
</evidence>
<accession>A0A5D3CEV1</accession>
<sequence>MEVYTIGVSVNFSSLDVGIPEFLNGIGHGVESHVAKLESEIGDFQKLLVTRTLKLKKLGIPCKHLYNMNILEVEYFVTKVTKPRKVTCAFTSPSLMTSIILEARSDAFLPSEEADIEVHPQAMESFFFRNNYAMESFGDLQFGKTNSGKLVAVLV</sequence>
<dbReference type="EMBL" id="SSTE01011666">
    <property type="protein sequence ID" value="KAA0050954.1"/>
    <property type="molecule type" value="Genomic_DNA"/>
</dbReference>
<reference evidence="4 5" key="1">
    <citation type="submission" date="2019-08" db="EMBL/GenBank/DDBJ databases">
        <title>Draft genome sequences of two oriental melons (Cucumis melo L. var makuwa).</title>
        <authorList>
            <person name="Kwon S.-Y."/>
        </authorList>
    </citation>
    <scope>NUCLEOTIDE SEQUENCE [LARGE SCALE GENOMIC DNA]</scope>
    <source>
        <strain evidence="5">cv. Chang Bougi</strain>
        <strain evidence="4">cv. SW 3</strain>
        <tissue evidence="3">Leaf</tissue>
    </source>
</reference>
<evidence type="ECO:0000313" key="2">
    <source>
        <dbReference type="EMBL" id="KAA0050954.1"/>
    </source>
</evidence>
<name>A0A5D3CEV1_CUCMM</name>
<evidence type="ECO:0000259" key="1">
    <source>
        <dbReference type="SMART" id="SM01238"/>
    </source>
</evidence>
<comment type="caution">
    <text evidence="3">The sequence shown here is derived from an EMBL/GenBank/DDBJ whole genome shotgun (WGS) entry which is preliminary data.</text>
</comment>
<dbReference type="PANTHER" id="PTHR34955">
    <property type="entry name" value="IGR MOTIF PROTEIN"/>
    <property type="match status" value="1"/>
</dbReference>
<gene>
    <name evidence="3" type="ORF">E5676_scaffold16G004530</name>
    <name evidence="2" type="ORF">E6C27_scaffold761G00820</name>
</gene>